<dbReference type="PANTHER" id="PTHR37299">
    <property type="entry name" value="TRANSCRIPTIONAL REGULATOR-RELATED"/>
    <property type="match status" value="1"/>
</dbReference>
<comment type="caution">
    <text evidence="5">The sequence shown here is derived from an EMBL/GenBank/DDBJ whole genome shotgun (WGS) entry which is preliminary data.</text>
</comment>
<dbReference type="EMBL" id="VTPV01000005">
    <property type="protein sequence ID" value="KAB1230934.1"/>
    <property type="molecule type" value="Genomic_DNA"/>
</dbReference>
<dbReference type="SMART" id="SM00850">
    <property type="entry name" value="LytTR"/>
    <property type="match status" value="1"/>
</dbReference>
<evidence type="ECO:0000313" key="5">
    <source>
        <dbReference type="EMBL" id="PWN64078.1"/>
    </source>
</evidence>
<reference evidence="4 7" key="2">
    <citation type="journal article" date="2019" name="Stand. Genomic Sci.">
        <title>Draft Whole-Genome Sequence of a Novel Chryseobacterium viscerum Strain Isolated from Fresh Water at Dripping Springs, New Mexico.</title>
        <authorList>
            <person name="Kyndt J.A."/>
            <person name="Moore T.C."/>
        </authorList>
    </citation>
    <scope>NUCLEOTIDE SEQUENCE [LARGE SCALE GENOMIC DNA]</scope>
    <source>
        <strain evidence="4 7">DPS</strain>
    </source>
</reference>
<dbReference type="GO" id="GO:0000156">
    <property type="term" value="F:phosphorelay response regulator activity"/>
    <property type="evidence" value="ECO:0007669"/>
    <property type="project" value="InterPro"/>
</dbReference>
<dbReference type="SMART" id="SM00448">
    <property type="entry name" value="REC"/>
    <property type="match status" value="1"/>
</dbReference>
<dbReference type="Proteomes" id="UP000236413">
    <property type="component" value="Unassembled WGS sequence"/>
</dbReference>
<dbReference type="EMBL" id="PPEG02000002">
    <property type="protein sequence ID" value="PWN64078.1"/>
    <property type="molecule type" value="Genomic_DNA"/>
</dbReference>
<reference evidence="5 6" key="1">
    <citation type="submission" date="2018-04" db="EMBL/GenBank/DDBJ databases">
        <title>Chryseobacterium oncorhynchi 701B-08T from rainbow trout, and Chryseobacterium viscerum 687B-08T from diseased fish.</title>
        <authorList>
            <person name="Jeong J.-J."/>
            <person name="Lee Y.J."/>
            <person name="Pathiraja D."/>
            <person name="Park B."/>
            <person name="Choi I.-G."/>
            <person name="Kim K.D."/>
        </authorList>
    </citation>
    <scope>NUCLEOTIDE SEQUENCE [LARGE SCALE GENOMIC DNA]</scope>
    <source>
        <strain evidence="5 6">687B-08</strain>
    </source>
</reference>
<dbReference type="InterPro" id="IPR001789">
    <property type="entry name" value="Sig_transdc_resp-reg_receiver"/>
</dbReference>
<feature type="modified residue" description="4-aspartylphosphate" evidence="1">
    <location>
        <position position="54"/>
    </location>
</feature>
<evidence type="ECO:0000313" key="6">
    <source>
        <dbReference type="Proteomes" id="UP000236413"/>
    </source>
</evidence>
<name>A0A316WYL4_9FLAO</name>
<keyword evidence="7" id="KW-1185">Reference proteome</keyword>
<dbReference type="InterPro" id="IPR046947">
    <property type="entry name" value="LytR-like"/>
</dbReference>
<evidence type="ECO:0000259" key="2">
    <source>
        <dbReference type="PROSITE" id="PS50110"/>
    </source>
</evidence>
<dbReference type="PROSITE" id="PS50110">
    <property type="entry name" value="RESPONSE_REGULATORY"/>
    <property type="match status" value="1"/>
</dbReference>
<dbReference type="Gene3D" id="2.40.50.1020">
    <property type="entry name" value="LytTr DNA-binding domain"/>
    <property type="match status" value="1"/>
</dbReference>
<dbReference type="FunFam" id="3.40.50.2300:FF:000051">
    <property type="entry name" value="Two-component response regulator yehT"/>
    <property type="match status" value="1"/>
</dbReference>
<dbReference type="InterPro" id="IPR011006">
    <property type="entry name" value="CheY-like_superfamily"/>
</dbReference>
<dbReference type="PANTHER" id="PTHR37299:SF1">
    <property type="entry name" value="STAGE 0 SPORULATION PROTEIN A HOMOLOG"/>
    <property type="match status" value="1"/>
</dbReference>
<evidence type="ECO:0000259" key="3">
    <source>
        <dbReference type="PROSITE" id="PS50930"/>
    </source>
</evidence>
<accession>A0A316WYL4</accession>
<dbReference type="SUPFAM" id="SSF52172">
    <property type="entry name" value="CheY-like"/>
    <property type="match status" value="1"/>
</dbReference>
<dbReference type="GO" id="GO:0003677">
    <property type="term" value="F:DNA binding"/>
    <property type="evidence" value="ECO:0007669"/>
    <property type="project" value="UniProtKB-KW"/>
</dbReference>
<evidence type="ECO:0000313" key="7">
    <source>
        <dbReference type="Proteomes" id="UP000326384"/>
    </source>
</evidence>
<dbReference type="Pfam" id="PF00072">
    <property type="entry name" value="Response_reg"/>
    <property type="match status" value="1"/>
</dbReference>
<sequence>MINCIIVDDEPLAASLLENHISKIDDLKLIGKAENAMQAYKILQHQTIDLMFLDIQMPDLNGIDFLKSLPQKPKTIFTTAHRDFAIEGFELEAVDYLLKPITFERFFKAVERILRNSAEQKEDFIIIKTTGMQRKISLSEILYFESQGNDIKVVLANQESFISKTKITDLETTLSGKDFIRIHRSFIINAQFVTAFSNHEVLLGSHQIPVGRSYKNEFDTFIAIISKRSINT</sequence>
<feature type="domain" description="Response regulatory" evidence="2">
    <location>
        <begin position="3"/>
        <end position="114"/>
    </location>
</feature>
<gene>
    <name evidence="5" type="ORF">C1634_005640</name>
    <name evidence="4" type="ORF">F8D52_11105</name>
</gene>
<feature type="domain" description="HTH LytTR-type" evidence="3">
    <location>
        <begin position="125"/>
        <end position="189"/>
    </location>
</feature>
<evidence type="ECO:0000313" key="4">
    <source>
        <dbReference type="EMBL" id="KAB1230934.1"/>
    </source>
</evidence>
<proteinExistence type="predicted"/>
<dbReference type="Pfam" id="PF04397">
    <property type="entry name" value="LytTR"/>
    <property type="match status" value="1"/>
</dbReference>
<dbReference type="RefSeq" id="WP_103234601.1">
    <property type="nucleotide sequence ID" value="NZ_PPEG02000002.1"/>
</dbReference>
<dbReference type="PROSITE" id="PS50930">
    <property type="entry name" value="HTH_LYTTR"/>
    <property type="match status" value="1"/>
</dbReference>
<organism evidence="5 6">
    <name type="scientific">Chryseobacterium viscerum</name>
    <dbReference type="NCBI Taxonomy" id="1037377"/>
    <lineage>
        <taxon>Bacteria</taxon>
        <taxon>Pseudomonadati</taxon>
        <taxon>Bacteroidota</taxon>
        <taxon>Flavobacteriia</taxon>
        <taxon>Flavobacteriales</taxon>
        <taxon>Weeksellaceae</taxon>
        <taxon>Chryseobacterium group</taxon>
        <taxon>Chryseobacterium</taxon>
    </lineage>
</organism>
<keyword evidence="5" id="KW-0238">DNA-binding</keyword>
<protein>
    <submittedName>
        <fullName evidence="5">DNA-binding response regulator</fullName>
    </submittedName>
    <submittedName>
        <fullName evidence="4">Response regulator transcription factor</fullName>
    </submittedName>
</protein>
<dbReference type="AlphaFoldDB" id="A0A316WYL4"/>
<dbReference type="InterPro" id="IPR007492">
    <property type="entry name" value="LytTR_DNA-bd_dom"/>
</dbReference>
<dbReference type="Gene3D" id="3.40.50.2300">
    <property type="match status" value="1"/>
</dbReference>
<evidence type="ECO:0000256" key="1">
    <source>
        <dbReference type="PROSITE-ProRule" id="PRU00169"/>
    </source>
</evidence>
<keyword evidence="1" id="KW-0597">Phosphoprotein</keyword>
<dbReference type="Proteomes" id="UP000326384">
    <property type="component" value="Unassembled WGS sequence"/>
</dbReference>